<evidence type="ECO:0000313" key="3">
    <source>
        <dbReference type="EMBL" id="CCO20314.1"/>
    </source>
</evidence>
<proteinExistence type="predicted"/>
<dbReference type="GeneID" id="19011161"/>
<dbReference type="KEGG" id="bpg:Bathy16g00260"/>
<dbReference type="AlphaFoldDB" id="K8EQU6"/>
<evidence type="ECO:0000256" key="1">
    <source>
        <dbReference type="SAM" id="MobiDB-lite"/>
    </source>
</evidence>
<evidence type="ECO:0000256" key="2">
    <source>
        <dbReference type="SAM" id="SignalP"/>
    </source>
</evidence>
<sequence>MTTTMFVLVLLFVTYATTTTRTSTATTAALERPRVRSLSDVDAFVAAGNAGVDASGQALNTNTNTKNKKKKATISKTSKEMMNNNNNKDDQQQQQEQQRFNPLVIVQRDNEKDYQDLKRIQKVFPSANSIFGVNAGQWPQNLEDAEYGLQPLRIFNRENFKSLTWKVDDKRRNPDNLKGIQWIASIDERNPKTGKLGDGRMPIAHHIGCMYAHFNAWRAVDDMAYDKGNDKIYPAWIMEADAYVDENQMKPRMTRLLQNAPKDYDFLMMKRELFLGICGPDRPENCKRSENFIRLGAPGPNQEPVRDGYERRMYFYYWPLDGPGAGLSSYAIGPDFSYKAFNFISRKGADMIDGFLFGKLCRDDYVSEDAASPGNFLLPEIGSALVKPRTKETNTKDNKLKVLNCYLLGDVELVKKDADDEEASLGNDEQENVENEKIDDPVTLFKAKVHQETSRKASPDDEQQQKDIDVTIEASKPTESSSQITIKTGDASISQTISNNNDGTFSFEVNEKNVDGQEEGETKTEKITVDTTQMPGPYNDLFSSVMNTMASGGGPFNLLQEQEQQQEQQQQQ</sequence>
<feature type="region of interest" description="Disordered" evidence="1">
    <location>
        <begin position="498"/>
        <end position="572"/>
    </location>
</feature>
<name>K8EQU6_9CHLO</name>
<dbReference type="Proteomes" id="UP000198341">
    <property type="component" value="Chromosome 16"/>
</dbReference>
<reference evidence="3 4" key="1">
    <citation type="submission" date="2011-10" db="EMBL/GenBank/DDBJ databases">
        <authorList>
            <person name="Genoscope - CEA"/>
        </authorList>
    </citation>
    <scope>NUCLEOTIDE SEQUENCE [LARGE SCALE GENOMIC DNA]</scope>
    <source>
        <strain evidence="3 4">RCC 1105</strain>
    </source>
</reference>
<feature type="compositionally biased region" description="Acidic residues" evidence="1">
    <location>
        <begin position="420"/>
        <end position="433"/>
    </location>
</feature>
<feature type="compositionally biased region" description="Basic and acidic residues" evidence="1">
    <location>
        <begin position="509"/>
        <end position="528"/>
    </location>
</feature>
<feature type="compositionally biased region" description="Low complexity" evidence="1">
    <location>
        <begin position="560"/>
        <end position="572"/>
    </location>
</feature>
<feature type="signal peptide" evidence="2">
    <location>
        <begin position="1"/>
        <end position="20"/>
    </location>
</feature>
<dbReference type="RefSeq" id="XP_007508697.1">
    <property type="nucleotide sequence ID" value="XM_007508635.1"/>
</dbReference>
<organism evidence="3 4">
    <name type="scientific">Bathycoccus prasinos</name>
    <dbReference type="NCBI Taxonomy" id="41875"/>
    <lineage>
        <taxon>Eukaryota</taxon>
        <taxon>Viridiplantae</taxon>
        <taxon>Chlorophyta</taxon>
        <taxon>Mamiellophyceae</taxon>
        <taxon>Mamiellales</taxon>
        <taxon>Bathycoccaceae</taxon>
        <taxon>Bathycoccus</taxon>
    </lineage>
</organism>
<feature type="compositionally biased region" description="Polar residues" evidence="1">
    <location>
        <begin position="541"/>
        <end position="550"/>
    </location>
</feature>
<feature type="chain" id="PRO_5003919601" evidence="2">
    <location>
        <begin position="21"/>
        <end position="572"/>
    </location>
</feature>
<feature type="region of interest" description="Disordered" evidence="1">
    <location>
        <begin position="54"/>
        <end position="74"/>
    </location>
</feature>
<keyword evidence="4" id="KW-1185">Reference proteome</keyword>
<accession>K8EQU6</accession>
<keyword evidence="2" id="KW-0732">Signal</keyword>
<gene>
    <name evidence="3" type="ordered locus">Bathy16g00260</name>
</gene>
<feature type="region of interest" description="Disordered" evidence="1">
    <location>
        <begin position="420"/>
        <end position="442"/>
    </location>
</feature>
<dbReference type="EMBL" id="FO082263">
    <property type="protein sequence ID" value="CCO20314.1"/>
    <property type="molecule type" value="Genomic_DNA"/>
</dbReference>
<protein>
    <submittedName>
        <fullName evidence="3">Uncharacterized protein</fullName>
    </submittedName>
</protein>
<evidence type="ECO:0000313" key="4">
    <source>
        <dbReference type="Proteomes" id="UP000198341"/>
    </source>
</evidence>